<dbReference type="AlphaFoldDB" id="A0A7J6AA72"/>
<evidence type="ECO:0000256" key="1">
    <source>
        <dbReference type="SAM" id="MobiDB-lite"/>
    </source>
</evidence>
<proteinExistence type="predicted"/>
<evidence type="ECO:0000313" key="2">
    <source>
        <dbReference type="EMBL" id="KAF4079752.1"/>
    </source>
</evidence>
<feature type="compositionally biased region" description="Basic and acidic residues" evidence="1">
    <location>
        <begin position="132"/>
        <end position="152"/>
    </location>
</feature>
<accession>A0A7J6AA72</accession>
<sequence>MFENIAGSFVEKWLQCWKILRTLCVQVKTQQFGEHVTHGHSSCMLRCVLANLPQCPGCCSLHVILCLLCQTDSQLWYALVESSVWRLGSGSSVQGVQWLQHPLQFVQALASVWRCHSVLKRRSSSGQSRAPGCREREEEQHLHRPLPEPMLHERKHQRKKGHYYFVSDSRL</sequence>
<gene>
    <name evidence="2" type="ORF">AMELA_G00181910</name>
</gene>
<evidence type="ECO:0000313" key="3">
    <source>
        <dbReference type="Proteomes" id="UP000593565"/>
    </source>
</evidence>
<protein>
    <submittedName>
        <fullName evidence="2">Uncharacterized protein</fullName>
    </submittedName>
</protein>
<organism evidence="2 3">
    <name type="scientific">Ameiurus melas</name>
    <name type="common">Black bullhead</name>
    <name type="synonym">Silurus melas</name>
    <dbReference type="NCBI Taxonomy" id="219545"/>
    <lineage>
        <taxon>Eukaryota</taxon>
        <taxon>Metazoa</taxon>
        <taxon>Chordata</taxon>
        <taxon>Craniata</taxon>
        <taxon>Vertebrata</taxon>
        <taxon>Euteleostomi</taxon>
        <taxon>Actinopterygii</taxon>
        <taxon>Neopterygii</taxon>
        <taxon>Teleostei</taxon>
        <taxon>Ostariophysi</taxon>
        <taxon>Siluriformes</taxon>
        <taxon>Ictaluridae</taxon>
        <taxon>Ameiurus</taxon>
    </lineage>
</organism>
<reference evidence="2 3" key="1">
    <citation type="submission" date="2020-02" db="EMBL/GenBank/DDBJ databases">
        <title>A chromosome-scale genome assembly of the black bullhead catfish (Ameiurus melas).</title>
        <authorList>
            <person name="Wen M."/>
            <person name="Zham M."/>
            <person name="Cabau C."/>
            <person name="Klopp C."/>
            <person name="Donnadieu C."/>
            <person name="Roques C."/>
            <person name="Bouchez O."/>
            <person name="Lampietro C."/>
            <person name="Jouanno E."/>
            <person name="Herpin A."/>
            <person name="Louis A."/>
            <person name="Berthelot C."/>
            <person name="Parey E."/>
            <person name="Roest-Crollius H."/>
            <person name="Braasch I."/>
            <person name="Postlethwait J."/>
            <person name="Robinson-Rechavi M."/>
            <person name="Echchiki A."/>
            <person name="Begum T."/>
            <person name="Montfort J."/>
            <person name="Schartl M."/>
            <person name="Bobe J."/>
            <person name="Guiguen Y."/>
        </authorList>
    </citation>
    <scope>NUCLEOTIDE SEQUENCE [LARGE SCALE GENOMIC DNA]</scope>
    <source>
        <strain evidence="2">M_S1</strain>
        <tissue evidence="2">Blood</tissue>
    </source>
</reference>
<name>A0A7J6AA72_AMEME</name>
<dbReference type="EMBL" id="JAAGNN010000015">
    <property type="protein sequence ID" value="KAF4079752.1"/>
    <property type="molecule type" value="Genomic_DNA"/>
</dbReference>
<dbReference type="Proteomes" id="UP000593565">
    <property type="component" value="Unassembled WGS sequence"/>
</dbReference>
<feature type="non-terminal residue" evidence="2">
    <location>
        <position position="171"/>
    </location>
</feature>
<feature type="region of interest" description="Disordered" evidence="1">
    <location>
        <begin position="124"/>
        <end position="157"/>
    </location>
</feature>
<keyword evidence="3" id="KW-1185">Reference proteome</keyword>
<comment type="caution">
    <text evidence="2">The sequence shown here is derived from an EMBL/GenBank/DDBJ whole genome shotgun (WGS) entry which is preliminary data.</text>
</comment>